<name>A0ABW2NQR2_9BACL</name>
<accession>A0ABW2NQR2</accession>
<comment type="caution">
    <text evidence="1">The sequence shown here is derived from an EMBL/GenBank/DDBJ whole genome shotgun (WGS) entry which is preliminary data.</text>
</comment>
<dbReference type="InterPro" id="IPR011047">
    <property type="entry name" value="Quinoprotein_ADH-like_sf"/>
</dbReference>
<keyword evidence="2" id="KW-1185">Reference proteome</keyword>
<evidence type="ECO:0000313" key="1">
    <source>
        <dbReference type="EMBL" id="MFC7372786.1"/>
    </source>
</evidence>
<dbReference type="EMBL" id="JBHTCP010000047">
    <property type="protein sequence ID" value="MFC7372786.1"/>
    <property type="molecule type" value="Genomic_DNA"/>
</dbReference>
<organism evidence="1 2">
    <name type="scientific">Fictibacillus iocasae</name>
    <dbReference type="NCBI Taxonomy" id="2715437"/>
    <lineage>
        <taxon>Bacteria</taxon>
        <taxon>Bacillati</taxon>
        <taxon>Bacillota</taxon>
        <taxon>Bacilli</taxon>
        <taxon>Bacillales</taxon>
        <taxon>Fictibacillaceae</taxon>
        <taxon>Fictibacillus</taxon>
    </lineage>
</organism>
<dbReference type="Proteomes" id="UP001596549">
    <property type="component" value="Unassembled WGS sequence"/>
</dbReference>
<reference evidence="2" key="1">
    <citation type="journal article" date="2019" name="Int. J. Syst. Evol. Microbiol.">
        <title>The Global Catalogue of Microorganisms (GCM) 10K type strain sequencing project: providing services to taxonomists for standard genome sequencing and annotation.</title>
        <authorList>
            <consortium name="The Broad Institute Genomics Platform"/>
            <consortium name="The Broad Institute Genome Sequencing Center for Infectious Disease"/>
            <person name="Wu L."/>
            <person name="Ma J."/>
        </authorList>
    </citation>
    <scope>NUCLEOTIDE SEQUENCE [LARGE SCALE GENOMIC DNA]</scope>
    <source>
        <strain evidence="2">NBRC 106396</strain>
    </source>
</reference>
<sequence>MAKMEQLTTRAADKMGLVHASQIPASAGSVVRNAEEDGLYSKILMDSQKNYWFAKQNEEGSTSYKLFIFDHHHGILKSHAIEGQPNFYEFESCVVVACEGDGSKGSVLLFSKTEPELLKEWKVNGFLWEVEMDGDCLYISTYIAEENQAVLYIITDGKKKRVNLGSNFAPTDILAANGRIHVSCAPVLSGDPKKIMVLSSKGKLLSEHKLSISPRAIYEVGDEIMIYELDLATGKSEKIVYLNTETGEQKEHSIPHSQVVECTCQSLSLIQPDSNTLFTWDHHNRKIVESRKVV</sequence>
<protein>
    <submittedName>
        <fullName evidence="1">Uncharacterized protein</fullName>
    </submittedName>
</protein>
<gene>
    <name evidence="1" type="ORF">ACFQPF_14050</name>
</gene>
<dbReference type="SUPFAM" id="SSF50998">
    <property type="entry name" value="Quinoprotein alcohol dehydrogenase-like"/>
    <property type="match status" value="1"/>
</dbReference>
<evidence type="ECO:0000313" key="2">
    <source>
        <dbReference type="Proteomes" id="UP001596549"/>
    </source>
</evidence>
<dbReference type="RefSeq" id="WP_379750352.1">
    <property type="nucleotide sequence ID" value="NZ_JBHTCP010000047.1"/>
</dbReference>
<proteinExistence type="predicted"/>